<reference evidence="13" key="1">
    <citation type="submission" date="2016-04" db="EMBL/GenBank/DDBJ databases">
        <title>Comparative genomics of biotechnologically important yeasts.</title>
        <authorList>
            <consortium name="DOE Joint Genome Institute"/>
            <person name="Riley R."/>
            <person name="Haridas S."/>
            <person name="Wolfe K.H."/>
            <person name="Lopes M.R."/>
            <person name="Hittinger C.T."/>
            <person name="Goker M."/>
            <person name="Salamov A."/>
            <person name="Wisecaver J."/>
            <person name="Long T.M."/>
            <person name="Aerts A.L."/>
            <person name="Barry K."/>
            <person name="Choi C."/>
            <person name="Clum A."/>
            <person name="Coughlan A.Y."/>
            <person name="Deshpande S."/>
            <person name="Douglass A.P."/>
            <person name="Hanson S.J."/>
            <person name="Klenk H.-P."/>
            <person name="Labutti K."/>
            <person name="Lapidus A."/>
            <person name="Lindquist E."/>
            <person name="Lipzen A."/>
            <person name="Meier-Kolthoff J.P."/>
            <person name="Ohm R.A."/>
            <person name="Otillar R.P."/>
            <person name="Pangilinan J."/>
            <person name="Peng Y."/>
            <person name="Rokas A."/>
            <person name="Rosa C.A."/>
            <person name="Scheuner C."/>
            <person name="Sibirny A.A."/>
            <person name="Slot J.C."/>
            <person name="Stielow J.B."/>
            <person name="Sun H."/>
            <person name="Kurtzman C.P."/>
            <person name="Blackwell M."/>
            <person name="Grigoriev I.V."/>
            <person name="Jeffries T.W."/>
        </authorList>
    </citation>
    <scope>NUCLEOTIDE SEQUENCE [LARGE SCALE GENOMIC DNA]</scope>
    <source>
        <strain evidence="13">NRRL YB-2248</strain>
    </source>
</reference>
<name>A0A1E4SST9_9ASCO</name>
<evidence type="ECO:0000256" key="8">
    <source>
        <dbReference type="ARBA" id="ARBA00022989"/>
    </source>
</evidence>
<proteinExistence type="inferred from homology"/>
<keyword evidence="9 11" id="KW-0472">Membrane</keyword>
<dbReference type="Proteomes" id="UP000094801">
    <property type="component" value="Unassembled WGS sequence"/>
</dbReference>
<evidence type="ECO:0000256" key="11">
    <source>
        <dbReference type="RuleBase" id="RU362127"/>
    </source>
</evidence>
<dbReference type="EMBL" id="KV453880">
    <property type="protein sequence ID" value="ODV82580.1"/>
    <property type="molecule type" value="Genomic_DNA"/>
</dbReference>
<comment type="subcellular location">
    <subcellularLocation>
        <location evidence="1 11">Endoplasmic reticulum membrane</location>
        <topology evidence="1 11">Single-pass membrane protein</topology>
    </subcellularLocation>
    <subcellularLocation>
        <location evidence="2">Nucleus membrane</location>
        <topology evidence="2">Single-pass membrane protein</topology>
    </subcellularLocation>
</comment>
<evidence type="ECO:0000256" key="5">
    <source>
        <dbReference type="ARBA" id="ARBA00017467"/>
    </source>
</evidence>
<keyword evidence="6 11" id="KW-0812">Transmembrane</keyword>
<dbReference type="GO" id="GO:0004577">
    <property type="term" value="F:N-acetylglucosaminyldiphosphodolichol N-acetylglucosaminyltransferase activity"/>
    <property type="evidence" value="ECO:0007669"/>
    <property type="project" value="TreeGrafter"/>
</dbReference>
<protein>
    <recommendedName>
        <fullName evidence="5 11">UDP-N-acetylglucosamine transferase subunit ALG14</fullName>
    </recommendedName>
    <alternativeName>
        <fullName evidence="10 11">Asparagine-linked glycosylation protein 14</fullName>
    </alternativeName>
</protein>
<dbReference type="InterPro" id="IPR013969">
    <property type="entry name" value="Oligosacch_biosynth_Alg14"/>
</dbReference>
<dbReference type="GO" id="GO:0043541">
    <property type="term" value="C:UDP-N-acetylglucosamine transferase complex"/>
    <property type="evidence" value="ECO:0007669"/>
    <property type="project" value="TreeGrafter"/>
</dbReference>
<organism evidence="12 13">
    <name type="scientific">[Candida] arabinofermentans NRRL YB-2248</name>
    <dbReference type="NCBI Taxonomy" id="983967"/>
    <lineage>
        <taxon>Eukaryota</taxon>
        <taxon>Fungi</taxon>
        <taxon>Dikarya</taxon>
        <taxon>Ascomycota</taxon>
        <taxon>Saccharomycotina</taxon>
        <taxon>Pichiomycetes</taxon>
        <taxon>Pichiales</taxon>
        <taxon>Pichiaceae</taxon>
        <taxon>Ogataea</taxon>
        <taxon>Ogataea/Candida clade</taxon>
    </lineage>
</organism>
<dbReference type="OrthoDB" id="17098at2759"/>
<dbReference type="GO" id="GO:0031965">
    <property type="term" value="C:nuclear membrane"/>
    <property type="evidence" value="ECO:0007669"/>
    <property type="project" value="UniProtKB-SubCell"/>
</dbReference>
<dbReference type="PANTHER" id="PTHR12154:SF4">
    <property type="entry name" value="UDP-N-ACETYLGLUCOSAMINE TRANSFERASE SUBUNIT ALG14 HOMOLOG"/>
    <property type="match status" value="1"/>
</dbReference>
<accession>A0A1E4SST9</accession>
<dbReference type="STRING" id="983967.A0A1E4SST9"/>
<evidence type="ECO:0000256" key="4">
    <source>
        <dbReference type="ARBA" id="ARBA00011335"/>
    </source>
</evidence>
<evidence type="ECO:0000313" key="12">
    <source>
        <dbReference type="EMBL" id="ODV82580.1"/>
    </source>
</evidence>
<evidence type="ECO:0000256" key="6">
    <source>
        <dbReference type="ARBA" id="ARBA00022692"/>
    </source>
</evidence>
<dbReference type="GO" id="GO:0006488">
    <property type="term" value="P:dolichol-linked oligosaccharide biosynthetic process"/>
    <property type="evidence" value="ECO:0007669"/>
    <property type="project" value="InterPro"/>
</dbReference>
<evidence type="ECO:0000256" key="3">
    <source>
        <dbReference type="ARBA" id="ARBA00009731"/>
    </source>
</evidence>
<evidence type="ECO:0000256" key="2">
    <source>
        <dbReference type="ARBA" id="ARBA00004590"/>
    </source>
</evidence>
<comment type="similarity">
    <text evidence="3 11">Belongs to the ALG14 family.</text>
</comment>
<evidence type="ECO:0000256" key="9">
    <source>
        <dbReference type="ARBA" id="ARBA00023136"/>
    </source>
</evidence>
<comment type="subunit">
    <text evidence="4 11">Heterodimer with ALG13 to form a functional enzyme.</text>
</comment>
<keyword evidence="12" id="KW-0808">Transferase</keyword>
<evidence type="ECO:0000256" key="10">
    <source>
        <dbReference type="ARBA" id="ARBA00032062"/>
    </source>
</evidence>
<dbReference type="PANTHER" id="PTHR12154">
    <property type="entry name" value="GLYCOSYL TRANSFERASE-RELATED"/>
    <property type="match status" value="1"/>
</dbReference>
<evidence type="ECO:0000256" key="7">
    <source>
        <dbReference type="ARBA" id="ARBA00022824"/>
    </source>
</evidence>
<dbReference type="Pfam" id="PF08660">
    <property type="entry name" value="Alg14"/>
    <property type="match status" value="1"/>
</dbReference>
<dbReference type="Gene3D" id="3.40.50.2000">
    <property type="entry name" value="Glycogen Phosphorylase B"/>
    <property type="match status" value="1"/>
</dbReference>
<dbReference type="AlphaFoldDB" id="A0A1E4SST9"/>
<keyword evidence="8 11" id="KW-1133">Transmembrane helix</keyword>
<evidence type="ECO:0000313" key="13">
    <source>
        <dbReference type="Proteomes" id="UP000094801"/>
    </source>
</evidence>
<keyword evidence="13" id="KW-1185">Reference proteome</keyword>
<sequence>MEESTYTIISAFVLIPLIVLILRIIWVLPACYTSASHTDKPLFHIPNTGKQLEMMILLGSGGHTGEMIRILSQFKSIEKLHRRYVISSGDQTSLLNISKSEQNGQDNGRNTDLIEYMILPRARLIGENKISAIFRTSYSFVITVVNLLKLKNEGFPDLLLCNGPGTAVPIAYTLFGLKVIGLCKTKIVYVESLARVNKLSLTGLMLLPIANRMIVQWEQLALKYNRCEYHGILV</sequence>
<comment type="function">
    <text evidence="11">Involved in protein N-glycosylation. Essential for the second step of the dolichol-linked oligosaccharide pathway. Anchors the catalytic subunit ALG13 to the ER.</text>
</comment>
<gene>
    <name evidence="11" type="primary">ALG14</name>
    <name evidence="12" type="ORF">CANARDRAFT_124674</name>
</gene>
<keyword evidence="7 11" id="KW-0256">Endoplasmic reticulum</keyword>
<feature type="transmembrane region" description="Helical" evidence="11">
    <location>
        <begin position="6"/>
        <end position="28"/>
    </location>
</feature>
<evidence type="ECO:0000256" key="1">
    <source>
        <dbReference type="ARBA" id="ARBA00004389"/>
    </source>
</evidence>